<dbReference type="Proteomes" id="UP000510621">
    <property type="component" value="Chromosome"/>
</dbReference>
<protein>
    <submittedName>
        <fullName evidence="1">Uncharacterized protein</fullName>
    </submittedName>
</protein>
<sequence length="246" mass="25342">MNVLHKPSNTLLVCTITCSLVGCGGGGSDSSTAQDNSSPAQSAGVDLQQAIAGGVYLDSTGKRMLAFDGSGNGTVYTNTPDVNSDKKYKAAAITWSIDGVNLTVATSTGQEILQASADGGMLTTTGNPASYTKTKPLSVALLDGKHLSEIIATGNECTARTLSFSGSTLTVREACGGAFNQIDLAMEQVSGLQGVIQATGSFGGYGLSYQIALQDGDVSKQSTLVIRAVREGRSPTHHPTRSWTAR</sequence>
<dbReference type="PROSITE" id="PS51257">
    <property type="entry name" value="PROKAR_LIPOPROTEIN"/>
    <property type="match status" value="1"/>
</dbReference>
<reference evidence="1" key="1">
    <citation type="submission" date="2020-06" db="EMBL/GenBank/DDBJ databases">
        <title>Analysis procedures for assessing recovery of high quality, complete, closed genomes from Nanopore long read metagenome sequencing.</title>
        <authorList>
            <person name="Bessarab I."/>
            <person name="Arumugam K."/>
            <person name="Haryono M."/>
            <person name="Liu X."/>
            <person name="Roy S."/>
            <person name="Zuniga-Montanez R.E."/>
            <person name="Qiu G."/>
            <person name="Drautz-Moses D.I."/>
            <person name="Law Y.Y."/>
            <person name="Wuertz S."/>
            <person name="Lauro F.M."/>
            <person name="Huson D.H."/>
            <person name="Williams R.B."/>
        </authorList>
    </citation>
    <scope>NUCLEOTIDE SEQUENCE [LARGE SCALE GENOMIC DNA]</scope>
    <source>
        <strain evidence="1">SSD2</strain>
    </source>
</reference>
<proteinExistence type="predicted"/>
<dbReference type="KEGG" id="this:HZT40_01060"/>
<organism evidence="1 2">
    <name type="scientific">Candidatus Thiothrix singaporensis</name>
    <dbReference type="NCBI Taxonomy" id="2799669"/>
    <lineage>
        <taxon>Bacteria</taxon>
        <taxon>Pseudomonadati</taxon>
        <taxon>Pseudomonadota</taxon>
        <taxon>Gammaproteobacteria</taxon>
        <taxon>Thiotrichales</taxon>
        <taxon>Thiotrichaceae</taxon>
        <taxon>Thiothrix</taxon>
    </lineage>
</organism>
<evidence type="ECO:0000313" key="2">
    <source>
        <dbReference type="Proteomes" id="UP000510621"/>
    </source>
</evidence>
<gene>
    <name evidence="1" type="ORF">HZT40_01060</name>
</gene>
<dbReference type="EMBL" id="CP059265">
    <property type="protein sequence ID" value="QLQ30434.1"/>
    <property type="molecule type" value="Genomic_DNA"/>
</dbReference>
<name>A0A7L6AMT3_9GAMM</name>
<accession>A0A7L6AMT3</accession>
<keyword evidence="2" id="KW-1185">Reference proteome</keyword>
<dbReference type="AlphaFoldDB" id="A0A7L6AMT3"/>
<evidence type="ECO:0000313" key="1">
    <source>
        <dbReference type="EMBL" id="QLQ30434.1"/>
    </source>
</evidence>